<organism evidence="2">
    <name type="scientific">Fopius arisanus</name>
    <dbReference type="NCBI Taxonomy" id="64838"/>
    <lineage>
        <taxon>Eukaryota</taxon>
        <taxon>Metazoa</taxon>
        <taxon>Ecdysozoa</taxon>
        <taxon>Arthropoda</taxon>
        <taxon>Hexapoda</taxon>
        <taxon>Insecta</taxon>
        <taxon>Pterygota</taxon>
        <taxon>Neoptera</taxon>
        <taxon>Endopterygota</taxon>
        <taxon>Hymenoptera</taxon>
        <taxon>Apocrita</taxon>
        <taxon>Ichneumonoidea</taxon>
        <taxon>Braconidae</taxon>
        <taxon>Opiinae</taxon>
        <taxon>Fopius</taxon>
    </lineage>
</organism>
<reference evidence="2" key="1">
    <citation type="submission" date="2015-01" db="EMBL/GenBank/DDBJ databases">
        <title>Transcriptome Assembly of Fopius arisanus.</title>
        <authorList>
            <person name="Geib S."/>
        </authorList>
    </citation>
    <scope>NUCLEOTIDE SEQUENCE</scope>
</reference>
<feature type="region of interest" description="Disordered" evidence="1">
    <location>
        <begin position="237"/>
        <end position="275"/>
    </location>
</feature>
<dbReference type="EMBL" id="GBYB01012787">
    <property type="protein sequence ID" value="JAG82554.1"/>
    <property type="molecule type" value="Transcribed_RNA"/>
</dbReference>
<feature type="compositionally biased region" description="Polar residues" evidence="1">
    <location>
        <begin position="488"/>
        <end position="508"/>
    </location>
</feature>
<proteinExistence type="predicted"/>
<dbReference type="AlphaFoldDB" id="A0A0C9RHY6"/>
<feature type="region of interest" description="Disordered" evidence="1">
    <location>
        <begin position="370"/>
        <end position="527"/>
    </location>
</feature>
<feature type="compositionally biased region" description="Low complexity" evidence="1">
    <location>
        <begin position="430"/>
        <end position="443"/>
    </location>
</feature>
<name>A0A0C9RHY6_9HYME</name>
<evidence type="ECO:0000256" key="1">
    <source>
        <dbReference type="SAM" id="MobiDB-lite"/>
    </source>
</evidence>
<protein>
    <submittedName>
        <fullName evidence="2">Katnb1_0 protein</fullName>
    </submittedName>
</protein>
<feature type="region of interest" description="Disordered" evidence="1">
    <location>
        <begin position="337"/>
        <end position="358"/>
    </location>
</feature>
<gene>
    <name evidence="2" type="primary">katnb1_0</name>
    <name evidence="2" type="ORF">g.10487</name>
</gene>
<accession>A0A0C9RHY6</accession>
<evidence type="ECO:0000313" key="2">
    <source>
        <dbReference type="EMBL" id="JAG82554.1"/>
    </source>
</evidence>
<feature type="compositionally biased region" description="Polar residues" evidence="1">
    <location>
        <begin position="400"/>
        <end position="419"/>
    </location>
</feature>
<feature type="compositionally biased region" description="Basic and acidic residues" evidence="1">
    <location>
        <begin position="253"/>
        <end position="265"/>
    </location>
</feature>
<sequence>MDVTGPIEHSIASGKVKHRFFQWATKWCYGNVEQDMEKPDVPGIVCLLQALGCQLREYEINNKSGDQKSNLMSIILECGTSGMRAVLELDDVDCKCLKQEDAKDASLWSVSGTAPTGSLDSINKFEDTGSNLLPPVSRDDRAMMRDILHHLLNTINTRRDINQNRDSTLNLSIAKNDDLRSPIDKSESFTRSFTQPEIYRVREGKCGMRTSPQISFIDRRISMSAQNIRKIPLMTKRGATPETTPTSAFPRQKTWDLDTKGDAEPRPSPPKISSSPVVLGDLCSSLGQVSLQSEDENVSLAECLKRIKYYAEKAQNSYGIISPGPGKNKVFLKPSGRSGVSPGRVNSRPSSVCSSPGLLSAKSTIQKPLARRSIGAPLPSKQLSIPKTTPTKLPPRRKSVSNSSQMGNKFTVVNSQRNPSMLKRVANKATPSTSTTSLSSNDSRVLLSAKRRISPDPKAQVPLPKGISQLKILTPKPPGVNRPLSALSAGSSGQKGNTPDASTRSLSPNPMARKNAAGASSIARKGK</sequence>